<dbReference type="PRINTS" id="PR00344">
    <property type="entry name" value="BCTRLSENSOR"/>
</dbReference>
<evidence type="ECO:0000313" key="15">
    <source>
        <dbReference type="Proteomes" id="UP001195660"/>
    </source>
</evidence>
<organism evidence="14 15">
    <name type="scientific">Deefgea chitinilytica</name>
    <dbReference type="NCBI Taxonomy" id="570276"/>
    <lineage>
        <taxon>Bacteria</taxon>
        <taxon>Pseudomonadati</taxon>
        <taxon>Pseudomonadota</taxon>
        <taxon>Betaproteobacteria</taxon>
        <taxon>Neisseriales</taxon>
        <taxon>Chitinibacteraceae</taxon>
        <taxon>Deefgea</taxon>
    </lineage>
</organism>
<dbReference type="SMART" id="SM00448">
    <property type="entry name" value="REC"/>
    <property type="match status" value="1"/>
</dbReference>
<dbReference type="Pfam" id="PF03924">
    <property type="entry name" value="CHASE"/>
    <property type="match status" value="1"/>
</dbReference>
<evidence type="ECO:0000256" key="8">
    <source>
        <dbReference type="ARBA" id="ARBA00023136"/>
    </source>
</evidence>
<dbReference type="InterPro" id="IPR005467">
    <property type="entry name" value="His_kinase_dom"/>
</dbReference>
<dbReference type="SMART" id="SM01079">
    <property type="entry name" value="CHASE"/>
    <property type="match status" value="1"/>
</dbReference>
<evidence type="ECO:0000256" key="10">
    <source>
        <dbReference type="SAM" id="Phobius"/>
    </source>
</evidence>
<evidence type="ECO:0000256" key="9">
    <source>
        <dbReference type="PROSITE-ProRule" id="PRU00169"/>
    </source>
</evidence>
<keyword evidence="15" id="KW-1185">Reference proteome</keyword>
<dbReference type="InterPro" id="IPR011006">
    <property type="entry name" value="CheY-like_superfamily"/>
</dbReference>
<evidence type="ECO:0000256" key="7">
    <source>
        <dbReference type="ARBA" id="ARBA00023012"/>
    </source>
</evidence>
<comment type="caution">
    <text evidence="9">Lacks conserved residue(s) required for the propagation of feature annotation.</text>
</comment>
<dbReference type="Gene3D" id="3.40.50.2300">
    <property type="match status" value="2"/>
</dbReference>
<dbReference type="InterPro" id="IPR036890">
    <property type="entry name" value="HATPase_C_sf"/>
</dbReference>
<sequence length="821" mass="90689">MNTLWMFGRWAMPLIVLRFAVLLPVLILVSGVLGTEYIVEQEKTRAWETSKERVLGDAAALRSRIETELSGTLYLASGIEAYIRAAYHPDKSVELQRMLANIYFRGSNIRNIGIAPNNRIRYIYPLKGNEQALGLYYPDNQKQWPAVERVILSKKPFLAGPVKLAQGGDGLIYRIPVFTAEDQYWGLFSTVLDLEPFLRSVGLHAGNKQNVLLRGKDAQGVDGEVIWGALHSVDPHERVEMAIAVPGGYWSLWLKIPATVGLAERINRIRYVGWGLTGLLSACVALLLYGYRRGRRLMLDLAIAKEAAEAASRSKSAFLANMSHEVRTPMNGVIGMSQLLLDSPLNSQQQEYATIIRHSADALLTVLNDILDYSKIEAGKLSIERLEFDFRELLEEVTDLLALRAQEKGLELMCDIDPRLPVKVMGDPTRLRQVLTNLLGNSIKFTARGDVALFARLLAKDNNQATIEFSVRDSGIGMAPDQLESLFEAFNQADSSISRRFGGTGLGLSISRRLVQMMGGELHAASQLGEGAWFTFTVQVGVTAALYPPLQLPESLLGVEILVVDDGAYSRAQLAVLLGHLGAKANLAANVAEAQMALQRSERSEQAIRLILLKRDLPLVGEGDFVQQMNAVTIQLPPIVIMTTHQFPLPSSSQYHASLTKPIKLGRLQECICQVLLSPIPRASQESRVVLPQPPALLRVLLVEDNPVNRKVARAMLGRLACEVESAENGLEALHMLENADYDLVLMDINMPEMDGLSATRAIRSPQSRVRQRQIPIVAMTANAMSGDEEACRLAGMNDYLSKPVNFERLSLVVSKFIKSV</sequence>
<evidence type="ECO:0000256" key="1">
    <source>
        <dbReference type="ARBA" id="ARBA00000085"/>
    </source>
</evidence>
<keyword evidence="8 10" id="KW-0472">Membrane</keyword>
<dbReference type="PROSITE" id="PS50109">
    <property type="entry name" value="HIS_KIN"/>
    <property type="match status" value="1"/>
</dbReference>
<dbReference type="EC" id="2.7.13.3" evidence="3"/>
<reference evidence="14 15" key="1">
    <citation type="submission" date="2019-11" db="EMBL/GenBank/DDBJ databases">
        <title>Novel Deefgea species.</title>
        <authorList>
            <person name="Han J.-H."/>
        </authorList>
    </citation>
    <scope>NUCLEOTIDE SEQUENCE [LARGE SCALE GENOMIC DNA]</scope>
    <source>
        <strain evidence="14 15">LMG 24817</strain>
    </source>
</reference>
<dbReference type="Gene3D" id="3.30.450.350">
    <property type="entry name" value="CHASE domain"/>
    <property type="match status" value="1"/>
</dbReference>
<keyword evidence="6 10" id="KW-1133">Transmembrane helix</keyword>
<dbReference type="SMART" id="SM00388">
    <property type="entry name" value="HisKA"/>
    <property type="match status" value="1"/>
</dbReference>
<dbReference type="InterPro" id="IPR004358">
    <property type="entry name" value="Sig_transdc_His_kin-like_C"/>
</dbReference>
<dbReference type="InterPro" id="IPR042240">
    <property type="entry name" value="CHASE_sf"/>
</dbReference>
<dbReference type="InterPro" id="IPR003661">
    <property type="entry name" value="HisK_dim/P_dom"/>
</dbReference>
<dbReference type="InterPro" id="IPR006189">
    <property type="entry name" value="CHASE_dom"/>
</dbReference>
<feature type="modified residue" description="4-aspartylphosphate" evidence="9">
    <location>
        <position position="748"/>
    </location>
</feature>
<comment type="subcellular location">
    <subcellularLocation>
        <location evidence="2">Membrane</location>
    </subcellularLocation>
</comment>
<dbReference type="CDD" id="cd17546">
    <property type="entry name" value="REC_hyHK_CKI1_RcsC-like"/>
    <property type="match status" value="1"/>
</dbReference>
<evidence type="ECO:0000313" key="14">
    <source>
        <dbReference type="EMBL" id="MBM5572605.1"/>
    </source>
</evidence>
<protein>
    <recommendedName>
        <fullName evidence="3">histidine kinase</fullName>
        <ecNumber evidence="3">2.7.13.3</ecNumber>
    </recommendedName>
</protein>
<dbReference type="SUPFAM" id="SSF52172">
    <property type="entry name" value="CheY-like"/>
    <property type="match status" value="2"/>
</dbReference>
<feature type="domain" description="Histidine kinase" evidence="11">
    <location>
        <begin position="321"/>
        <end position="542"/>
    </location>
</feature>
<dbReference type="InterPro" id="IPR003594">
    <property type="entry name" value="HATPase_dom"/>
</dbReference>
<proteinExistence type="predicted"/>
<name>A0ABS2CFY9_9NEIS</name>
<dbReference type="PANTHER" id="PTHR45339">
    <property type="entry name" value="HYBRID SIGNAL TRANSDUCTION HISTIDINE KINASE J"/>
    <property type="match status" value="1"/>
</dbReference>
<dbReference type="PROSITE" id="PS50110">
    <property type="entry name" value="RESPONSE_REGULATORY"/>
    <property type="match status" value="2"/>
</dbReference>
<accession>A0ABS2CFY9</accession>
<feature type="domain" description="CHASE" evidence="13">
    <location>
        <begin position="120"/>
        <end position="201"/>
    </location>
</feature>
<feature type="domain" description="Response regulatory" evidence="12">
    <location>
        <begin position="560"/>
        <end position="676"/>
    </location>
</feature>
<evidence type="ECO:0000259" key="12">
    <source>
        <dbReference type="PROSITE" id="PS50110"/>
    </source>
</evidence>
<feature type="domain" description="Response regulatory" evidence="12">
    <location>
        <begin position="699"/>
        <end position="818"/>
    </location>
</feature>
<dbReference type="CDD" id="cd16922">
    <property type="entry name" value="HATPase_EvgS-ArcB-TorS-like"/>
    <property type="match status" value="1"/>
</dbReference>
<keyword evidence="5 10" id="KW-0812">Transmembrane</keyword>
<evidence type="ECO:0000259" key="13">
    <source>
        <dbReference type="PROSITE" id="PS50839"/>
    </source>
</evidence>
<dbReference type="PANTHER" id="PTHR45339:SF1">
    <property type="entry name" value="HYBRID SIGNAL TRANSDUCTION HISTIDINE KINASE J"/>
    <property type="match status" value="1"/>
</dbReference>
<gene>
    <name evidence="14" type="ORF">GM173_13595</name>
</gene>
<feature type="transmembrane region" description="Helical" evidence="10">
    <location>
        <begin position="271"/>
        <end position="291"/>
    </location>
</feature>
<dbReference type="SMART" id="SM00387">
    <property type="entry name" value="HATPase_c"/>
    <property type="match status" value="1"/>
</dbReference>
<evidence type="ECO:0000256" key="5">
    <source>
        <dbReference type="ARBA" id="ARBA00022692"/>
    </source>
</evidence>
<dbReference type="InterPro" id="IPR036097">
    <property type="entry name" value="HisK_dim/P_sf"/>
</dbReference>
<dbReference type="PROSITE" id="PS50839">
    <property type="entry name" value="CHASE"/>
    <property type="match status" value="1"/>
</dbReference>
<dbReference type="SUPFAM" id="SSF55874">
    <property type="entry name" value="ATPase domain of HSP90 chaperone/DNA topoisomerase II/histidine kinase"/>
    <property type="match status" value="1"/>
</dbReference>
<evidence type="ECO:0000256" key="2">
    <source>
        <dbReference type="ARBA" id="ARBA00004370"/>
    </source>
</evidence>
<dbReference type="Pfam" id="PF02518">
    <property type="entry name" value="HATPase_c"/>
    <property type="match status" value="1"/>
</dbReference>
<dbReference type="Gene3D" id="3.30.565.10">
    <property type="entry name" value="Histidine kinase-like ATPase, C-terminal domain"/>
    <property type="match status" value="1"/>
</dbReference>
<dbReference type="Gene3D" id="1.10.287.130">
    <property type="match status" value="1"/>
</dbReference>
<evidence type="ECO:0000259" key="11">
    <source>
        <dbReference type="PROSITE" id="PS50109"/>
    </source>
</evidence>
<dbReference type="SUPFAM" id="SSF47384">
    <property type="entry name" value="Homodimeric domain of signal transducing histidine kinase"/>
    <property type="match status" value="1"/>
</dbReference>
<dbReference type="InterPro" id="IPR001789">
    <property type="entry name" value="Sig_transdc_resp-reg_receiver"/>
</dbReference>
<evidence type="ECO:0000256" key="6">
    <source>
        <dbReference type="ARBA" id="ARBA00022989"/>
    </source>
</evidence>
<comment type="caution">
    <text evidence="14">The sequence shown here is derived from an EMBL/GenBank/DDBJ whole genome shotgun (WGS) entry which is preliminary data.</text>
</comment>
<dbReference type="Proteomes" id="UP001195660">
    <property type="component" value="Unassembled WGS sequence"/>
</dbReference>
<comment type="catalytic activity">
    <reaction evidence="1">
        <text>ATP + protein L-histidine = ADP + protein N-phospho-L-histidine.</text>
        <dbReference type="EC" id="2.7.13.3"/>
    </reaction>
</comment>
<evidence type="ECO:0000256" key="3">
    <source>
        <dbReference type="ARBA" id="ARBA00012438"/>
    </source>
</evidence>
<dbReference type="Pfam" id="PF00512">
    <property type="entry name" value="HisKA"/>
    <property type="match status" value="1"/>
</dbReference>
<dbReference type="CDD" id="cd00082">
    <property type="entry name" value="HisKA"/>
    <property type="match status" value="1"/>
</dbReference>
<keyword evidence="7" id="KW-0902">Two-component regulatory system</keyword>
<keyword evidence="4 9" id="KW-0597">Phosphoprotein</keyword>
<dbReference type="EMBL" id="WOFE01000009">
    <property type="protein sequence ID" value="MBM5572605.1"/>
    <property type="molecule type" value="Genomic_DNA"/>
</dbReference>
<dbReference type="Pfam" id="PF00072">
    <property type="entry name" value="Response_reg"/>
    <property type="match status" value="1"/>
</dbReference>
<evidence type="ECO:0000256" key="4">
    <source>
        <dbReference type="ARBA" id="ARBA00022553"/>
    </source>
</evidence>